<evidence type="ECO:0000313" key="6">
    <source>
        <dbReference type="EMBL" id="OAA56415.1"/>
    </source>
</evidence>
<sequence length="401" mass="43697">MKLSLTAAAVLLVDLSVADDVACPAGYKAGDRWCQTAGAASDILYCNSKQAGLPISHCPGRCVNTGSRSAYCEFSGWDDKCDKNPSYNVWCVRDGGPSGIRVCGADGRFPVTSFCDGVCQSNGGHAVCLPEGWDVKCPDGVQEGRSYCDVEAGPGKIRKCDNGRFVVTKTCKDICDPNYAISGARALLVPYEAHHVVKYHGWMQDPDIREATASEPMTLEEEYENQQSWRTSADKLTFIICKPATTADTSITAQKQDASARMVGDVNFFLYADDEEGQGGGTDNALIGEVDVMIAAKEHRGRGYGEAAVRHLLLYIQTHLDAVLEEQPGNRSLRALMVKIQQGNRGSRGLFEKLGFAQQGDVNYFGEVKMVLDWRDGVRDRDAAWAAAAREHREVKYEAAP</sequence>
<dbReference type="GeneID" id="30023775"/>
<dbReference type="GO" id="GO:0008080">
    <property type="term" value="F:N-acetyltransferase activity"/>
    <property type="evidence" value="ECO:0007669"/>
    <property type="project" value="InterPro"/>
</dbReference>
<dbReference type="EMBL" id="AZHB01000022">
    <property type="protein sequence ID" value="OAA56415.1"/>
    <property type="molecule type" value="Genomic_DNA"/>
</dbReference>
<feature type="chain" id="PRO_5007835385" evidence="4">
    <location>
        <begin position="19"/>
        <end position="401"/>
    </location>
</feature>
<gene>
    <name evidence="6" type="ORF">ISF_07483</name>
</gene>
<proteinExistence type="inferred from homology"/>
<organism evidence="6 7">
    <name type="scientific">Cordyceps fumosorosea (strain ARSEF 2679)</name>
    <name type="common">Isaria fumosorosea</name>
    <dbReference type="NCBI Taxonomy" id="1081104"/>
    <lineage>
        <taxon>Eukaryota</taxon>
        <taxon>Fungi</taxon>
        <taxon>Dikarya</taxon>
        <taxon>Ascomycota</taxon>
        <taxon>Pezizomycotina</taxon>
        <taxon>Sordariomycetes</taxon>
        <taxon>Hypocreomycetidae</taxon>
        <taxon>Hypocreales</taxon>
        <taxon>Cordycipitaceae</taxon>
        <taxon>Cordyceps</taxon>
    </lineage>
</organism>
<keyword evidence="7" id="KW-1185">Reference proteome</keyword>
<keyword evidence="2 6" id="KW-0808">Transferase</keyword>
<dbReference type="PANTHER" id="PTHR13256:SF16">
    <property type="entry name" value="ALPHA_BETA-TUBULIN-N-ACETYLTRANSFERASE 9"/>
    <property type="match status" value="1"/>
</dbReference>
<dbReference type="PANTHER" id="PTHR13256">
    <property type="entry name" value="N-ACETYLTRANSFERASE 9"/>
    <property type="match status" value="1"/>
</dbReference>
<keyword evidence="3 6" id="KW-0012">Acyltransferase</keyword>
<feature type="signal peptide" evidence="4">
    <location>
        <begin position="1"/>
        <end position="18"/>
    </location>
</feature>
<evidence type="ECO:0000313" key="7">
    <source>
        <dbReference type="Proteomes" id="UP000076744"/>
    </source>
</evidence>
<comment type="caution">
    <text evidence="6">The sequence shown here is derived from an EMBL/GenBank/DDBJ whole genome shotgun (WGS) entry which is preliminary data.</text>
</comment>
<comment type="similarity">
    <text evidence="1">Belongs to the acetyltransferase family. GNAT subfamily.</text>
</comment>
<dbReference type="SUPFAM" id="SSF55729">
    <property type="entry name" value="Acyl-CoA N-acyltransferases (Nat)"/>
    <property type="match status" value="1"/>
</dbReference>
<accession>A0A162IFH5</accession>
<name>A0A162IFH5_CORFA</name>
<evidence type="ECO:0000256" key="2">
    <source>
        <dbReference type="ARBA" id="ARBA00022679"/>
    </source>
</evidence>
<evidence type="ECO:0000259" key="5">
    <source>
        <dbReference type="PROSITE" id="PS51186"/>
    </source>
</evidence>
<dbReference type="InterPro" id="IPR000182">
    <property type="entry name" value="GNAT_dom"/>
</dbReference>
<dbReference type="OrthoDB" id="5043642at2759"/>
<dbReference type="Gene3D" id="3.40.630.30">
    <property type="match status" value="1"/>
</dbReference>
<feature type="domain" description="N-acetyltransferase" evidence="5">
    <location>
        <begin position="206"/>
        <end position="375"/>
    </location>
</feature>
<dbReference type="InterPro" id="IPR039135">
    <property type="entry name" value="NAT9-like"/>
</dbReference>
<evidence type="ECO:0000256" key="4">
    <source>
        <dbReference type="SAM" id="SignalP"/>
    </source>
</evidence>
<dbReference type="AlphaFoldDB" id="A0A162IFH5"/>
<reference evidence="6 7" key="1">
    <citation type="journal article" date="2016" name="Genome Biol. Evol.">
        <title>Divergent and convergent evolution of fungal pathogenicity.</title>
        <authorList>
            <person name="Shang Y."/>
            <person name="Xiao G."/>
            <person name="Zheng P."/>
            <person name="Cen K."/>
            <person name="Zhan S."/>
            <person name="Wang C."/>
        </authorList>
    </citation>
    <scope>NUCLEOTIDE SEQUENCE [LARGE SCALE GENOMIC DNA]</scope>
    <source>
        <strain evidence="6 7">ARSEF 2679</strain>
    </source>
</reference>
<dbReference type="PROSITE" id="PS51186">
    <property type="entry name" value="GNAT"/>
    <property type="match status" value="1"/>
</dbReference>
<dbReference type="InterPro" id="IPR016181">
    <property type="entry name" value="Acyl_CoA_acyltransferase"/>
</dbReference>
<evidence type="ECO:0000256" key="3">
    <source>
        <dbReference type="ARBA" id="ARBA00023315"/>
    </source>
</evidence>
<keyword evidence="4" id="KW-0732">Signal</keyword>
<protein>
    <submittedName>
        <fullName evidence="6">Acyl-CoA N-acyltransferase</fullName>
    </submittedName>
</protein>
<dbReference type="Proteomes" id="UP000076744">
    <property type="component" value="Unassembled WGS sequence"/>
</dbReference>
<evidence type="ECO:0000256" key="1">
    <source>
        <dbReference type="ARBA" id="ARBA00009342"/>
    </source>
</evidence>
<dbReference type="Pfam" id="PF13302">
    <property type="entry name" value="Acetyltransf_3"/>
    <property type="match status" value="1"/>
</dbReference>
<dbReference type="RefSeq" id="XP_018701682.1">
    <property type="nucleotide sequence ID" value="XM_018851086.1"/>
</dbReference>
<dbReference type="STRING" id="1081104.A0A162IFH5"/>